<dbReference type="PROSITE" id="PS51257">
    <property type="entry name" value="PROKAR_LIPOPROTEIN"/>
    <property type="match status" value="1"/>
</dbReference>
<dbReference type="Proteomes" id="UP000539146">
    <property type="component" value="Unassembled WGS sequence"/>
</dbReference>
<keyword evidence="1" id="KW-0732">Signal</keyword>
<feature type="signal peptide" evidence="1">
    <location>
        <begin position="1"/>
        <end position="21"/>
    </location>
</feature>
<name>A0A850DTV8_9MICO</name>
<dbReference type="AlphaFoldDB" id="A0A850DTV8"/>
<evidence type="ECO:0000313" key="3">
    <source>
        <dbReference type="Proteomes" id="UP000539146"/>
    </source>
</evidence>
<reference evidence="2 3" key="1">
    <citation type="submission" date="2020-05" db="EMBL/GenBank/DDBJ databases">
        <title>Genome Sequencing of Type Strains.</title>
        <authorList>
            <person name="Lemaire J.F."/>
            <person name="Inderbitzin P."/>
            <person name="Gregorio O.A."/>
            <person name="Collins S.B."/>
            <person name="Wespe N."/>
            <person name="Knight-Connoni V."/>
        </authorList>
    </citation>
    <scope>NUCLEOTIDE SEQUENCE [LARGE SCALE GENOMIC DNA]</scope>
    <source>
        <strain evidence="2 3">DSM 20512</strain>
    </source>
</reference>
<sequence>MTTLRRALATTVIVAAALGLAGCTAGVEPELDGSVDATSGAEVAASGSAPIVFAFVCRTGQGDATETYTTYAAAWEADRTDCTAKPITGTEMSAQQQAAVRAADDTVDLRDLAATCAERGVAPWTAAVETDDQARVAAGLLEYCPGHPERDRLQEALLAHRG</sequence>
<dbReference type="RefSeq" id="WP_174778354.1">
    <property type="nucleotide sequence ID" value="NZ_BAAAWP010000001.1"/>
</dbReference>
<protein>
    <recommendedName>
        <fullName evidence="4">DUF732 domain-containing protein</fullName>
    </recommendedName>
</protein>
<proteinExistence type="predicted"/>
<accession>A0A850DTV8</accession>
<gene>
    <name evidence="2" type="ORF">HP467_11760</name>
</gene>
<evidence type="ECO:0000313" key="2">
    <source>
        <dbReference type="EMBL" id="NUU28784.1"/>
    </source>
</evidence>
<evidence type="ECO:0000256" key="1">
    <source>
        <dbReference type="SAM" id="SignalP"/>
    </source>
</evidence>
<evidence type="ECO:0008006" key="4">
    <source>
        <dbReference type="Google" id="ProtNLM"/>
    </source>
</evidence>
<organism evidence="2 3">
    <name type="scientific">Curtobacterium citreum</name>
    <dbReference type="NCBI Taxonomy" id="2036"/>
    <lineage>
        <taxon>Bacteria</taxon>
        <taxon>Bacillati</taxon>
        <taxon>Actinomycetota</taxon>
        <taxon>Actinomycetes</taxon>
        <taxon>Micrococcales</taxon>
        <taxon>Microbacteriaceae</taxon>
        <taxon>Curtobacterium</taxon>
    </lineage>
</organism>
<dbReference type="EMBL" id="JABMCG010000112">
    <property type="protein sequence ID" value="NUU28784.1"/>
    <property type="molecule type" value="Genomic_DNA"/>
</dbReference>
<feature type="chain" id="PRO_5038496574" description="DUF732 domain-containing protein" evidence="1">
    <location>
        <begin position="22"/>
        <end position="162"/>
    </location>
</feature>
<comment type="caution">
    <text evidence="2">The sequence shown here is derived from an EMBL/GenBank/DDBJ whole genome shotgun (WGS) entry which is preliminary data.</text>
</comment>